<feature type="transmembrane region" description="Helical" evidence="13">
    <location>
        <begin position="873"/>
        <end position="896"/>
    </location>
</feature>
<dbReference type="Gene3D" id="3.40.1110.10">
    <property type="entry name" value="Calcium-transporting ATPase, cytoplasmic domain N"/>
    <property type="match status" value="1"/>
</dbReference>
<dbReference type="GO" id="GO:0016887">
    <property type="term" value="F:ATP hydrolysis activity"/>
    <property type="evidence" value="ECO:0007669"/>
    <property type="project" value="InterPro"/>
</dbReference>
<dbReference type="FunFam" id="3.40.50.1000:FF:000028">
    <property type="entry name" value="Calcium-transporting P-type ATPase, putative"/>
    <property type="match status" value="1"/>
</dbReference>
<dbReference type="Proteomes" id="UP000257323">
    <property type="component" value="Unassembled WGS sequence"/>
</dbReference>
<dbReference type="PRINTS" id="PR00119">
    <property type="entry name" value="CATATPASE"/>
</dbReference>
<dbReference type="InterPro" id="IPR023214">
    <property type="entry name" value="HAD_sf"/>
</dbReference>
<keyword evidence="11 13" id="KW-0472">Membrane</keyword>
<feature type="transmembrane region" description="Helical" evidence="13">
    <location>
        <begin position="276"/>
        <end position="304"/>
    </location>
</feature>
<dbReference type="SUPFAM" id="SSF81665">
    <property type="entry name" value="Calcium ATPase, transmembrane domain M"/>
    <property type="match status" value="1"/>
</dbReference>
<evidence type="ECO:0000256" key="9">
    <source>
        <dbReference type="ARBA" id="ARBA00022967"/>
    </source>
</evidence>
<dbReference type="PRINTS" id="PR00120">
    <property type="entry name" value="HATPASE"/>
</dbReference>
<keyword evidence="8" id="KW-0460">Magnesium</keyword>
<organism evidence="15 16">
    <name type="scientific">Candidatus Saccharicenans subterraneus</name>
    <dbReference type="NCBI Taxonomy" id="2508984"/>
    <lineage>
        <taxon>Bacteria</taxon>
        <taxon>Candidatus Aminicenantota</taxon>
        <taxon>Candidatus Aminicenantia</taxon>
        <taxon>Candidatus Aminicenantales</taxon>
        <taxon>Candidatus Saccharicenantaceae</taxon>
        <taxon>Candidatus Saccharicenans</taxon>
    </lineage>
</organism>
<dbReference type="EMBL" id="QUAH01000005">
    <property type="protein sequence ID" value="RFT16150.1"/>
    <property type="molecule type" value="Genomic_DNA"/>
</dbReference>
<dbReference type="NCBIfam" id="TIGR01494">
    <property type="entry name" value="ATPase_P-type"/>
    <property type="match status" value="2"/>
</dbReference>
<dbReference type="InterPro" id="IPR059000">
    <property type="entry name" value="ATPase_P-type_domA"/>
</dbReference>
<comment type="similarity">
    <text evidence="2">Belongs to the cation transport ATPase (P-type) (TC 3.A.3) family. Type IIA subfamily.</text>
</comment>
<gene>
    <name evidence="15" type="ORF">OP8BY_2156</name>
</gene>
<evidence type="ECO:0000256" key="2">
    <source>
        <dbReference type="ARBA" id="ARBA00005675"/>
    </source>
</evidence>
<dbReference type="SMART" id="SM00831">
    <property type="entry name" value="Cation_ATPase_N"/>
    <property type="match status" value="1"/>
</dbReference>
<reference evidence="15 16" key="1">
    <citation type="submission" date="2018-08" db="EMBL/GenBank/DDBJ databases">
        <title>Genome analysis of the thermophilic bacterium of the candidate phylum Aminicenantes from deep subsurface aquifer revealed its physiology and ecological role.</title>
        <authorList>
            <person name="Kadnikov V.V."/>
            <person name="Mardanov A.V."/>
            <person name="Beletsky A.V."/>
            <person name="Karnachuk O.V."/>
            <person name="Ravin N.V."/>
        </authorList>
    </citation>
    <scope>NUCLEOTIDE SEQUENCE [LARGE SCALE GENOMIC DNA]</scope>
    <source>
        <strain evidence="15">BY38</strain>
    </source>
</reference>
<evidence type="ECO:0000256" key="3">
    <source>
        <dbReference type="ARBA" id="ARBA00022475"/>
    </source>
</evidence>
<dbReference type="InterPro" id="IPR050510">
    <property type="entry name" value="Cation_transp_ATPase_P-type"/>
</dbReference>
<dbReference type="SUPFAM" id="SSF56784">
    <property type="entry name" value="HAD-like"/>
    <property type="match status" value="1"/>
</dbReference>
<evidence type="ECO:0000256" key="8">
    <source>
        <dbReference type="ARBA" id="ARBA00022842"/>
    </source>
</evidence>
<evidence type="ECO:0000256" key="5">
    <source>
        <dbReference type="ARBA" id="ARBA00022692"/>
    </source>
</evidence>
<proteinExistence type="inferred from homology"/>
<dbReference type="FunFam" id="1.20.1110.10:FF:000065">
    <property type="entry name" value="Sarcoplasmic/endoplasmic reticulum calcium ATPase 1"/>
    <property type="match status" value="1"/>
</dbReference>
<feature type="transmembrane region" description="Helical" evidence="13">
    <location>
        <begin position="842"/>
        <end position="861"/>
    </location>
</feature>
<dbReference type="AlphaFoldDB" id="A0A3E2BN21"/>
<evidence type="ECO:0000256" key="13">
    <source>
        <dbReference type="SAM" id="Phobius"/>
    </source>
</evidence>
<feature type="domain" description="Cation-transporting P-type ATPase N-terminal" evidence="14">
    <location>
        <begin position="9"/>
        <end position="83"/>
    </location>
</feature>
<dbReference type="NCBIfam" id="TIGR01116">
    <property type="entry name" value="ATPase-IIA1_Ca"/>
    <property type="match status" value="1"/>
</dbReference>
<dbReference type="InterPro" id="IPR008250">
    <property type="entry name" value="ATPase_P-typ_transduc_dom_A_sf"/>
</dbReference>
<accession>A0A3E2BN21</accession>
<sequence>MPDKEPALKFWMMTPEDVAAAYDSDLKHGLSSEQAAASLEKYGPNQLQEAPSRSPLAVFFDQFKSFLIWVLIGAAIVSGFLGEWVDALAIIAIVILNAVLGFVQEFRAEKSLAALKKMAAPMARVIRDGELKQIPAREIVPGDLLELEAGDHVAADARVVYHTTNFAVHEAALTGESTPVFKTGAVLEGEDIPLADRANLVYAGTSVSSGKARAMVVATGMSTELGQIARMIQEISLETTPLQRKLEQFGRWIVYLCFGLVGLIFLLEWLRGGELVQVFLTAVSLAVAAIPEGLPAVVTIALALGVQRMVKRHALIRKLPSVETLGAATVICSDKTGTLTRNEMTVKAVYADGRLFTVSGIGYQPEGEFLLDDRPVRPAEFPGLLRTLTCGTLCNSARLAENQGRYRIVGDPTEGALLTLAAKAGLSLEELEKAEPLVEEIPFDSERKMMTMLRKSGHGFVAYVKGAPDILLKNCSRIFEGGQERPITPQDLDRLLQVNDSLARQALRVLGCAYRKFSSFPEKLEATAIEKELVFAGLVAMIDPPRPEVIKAIADCKRAGIKPVMITGDHKVTAVAIARELGMLDEGALALSGEEFDSLKPEEYREKVDKIQVYARVSPEHKLRIVRAWKDRGEVVAMTGDGVNDAPAVKEADIGVAMGITGTDVTKEVSDMVVTDDNFASIVAAVEEGRAIYDNIKKFVHYLLSCNLAEIMVMFTASLIGWPVPLLPIQILWVNLVTDSFPALGLGFDPPDPEIMSRPPRQPGEPIIDRRRAGLMSIQGIFMAACALVAFSYVLFVENEGIERARTAAFIVLSVSQLFHAFNCRSQMKSVFELGLFSNLKLVYAFLVSLSLQLSVVYVPSFQKIFKTQNLTLFDWGLVVVLSSLSLWGMEIVKWLNKKLRFYRVY</sequence>
<feature type="transmembrane region" description="Helical" evidence="13">
    <location>
        <begin position="699"/>
        <end position="720"/>
    </location>
</feature>
<dbReference type="Gene3D" id="1.20.1110.10">
    <property type="entry name" value="Calcium-transporting ATPase, transmembrane domain"/>
    <property type="match status" value="1"/>
</dbReference>
<dbReference type="CDD" id="cd02089">
    <property type="entry name" value="P-type_ATPase_Ca_prok"/>
    <property type="match status" value="1"/>
</dbReference>
<evidence type="ECO:0000256" key="6">
    <source>
        <dbReference type="ARBA" id="ARBA00022741"/>
    </source>
</evidence>
<feature type="transmembrane region" description="Helical" evidence="13">
    <location>
        <begin position="63"/>
        <end position="81"/>
    </location>
</feature>
<dbReference type="InterPro" id="IPR023298">
    <property type="entry name" value="ATPase_P-typ_TM_dom_sf"/>
</dbReference>
<comment type="caution">
    <text evidence="15">The sequence shown here is derived from an EMBL/GenBank/DDBJ whole genome shotgun (WGS) entry which is preliminary data.</text>
</comment>
<dbReference type="InterPro" id="IPR006068">
    <property type="entry name" value="ATPase_P-typ_cation-transptr_C"/>
</dbReference>
<protein>
    <submittedName>
        <fullName evidence="15">Cation-transporting ATPase</fullName>
    </submittedName>
</protein>
<dbReference type="Pfam" id="PF00690">
    <property type="entry name" value="Cation_ATPase_N"/>
    <property type="match status" value="1"/>
</dbReference>
<dbReference type="SFLD" id="SFLDG00002">
    <property type="entry name" value="C1.7:_P-type_atpase_like"/>
    <property type="match status" value="1"/>
</dbReference>
<comment type="subcellular location">
    <subcellularLocation>
        <location evidence="1">Cell membrane</location>
        <topology evidence="1">Multi-pass membrane protein</topology>
    </subcellularLocation>
</comment>
<dbReference type="PANTHER" id="PTHR43294:SF21">
    <property type="entry name" value="CATION TRANSPORTING ATPASE"/>
    <property type="match status" value="1"/>
</dbReference>
<keyword evidence="7" id="KW-0067">ATP-binding</keyword>
<dbReference type="InterPro" id="IPR004014">
    <property type="entry name" value="ATPase_P-typ_cation-transptr_N"/>
</dbReference>
<dbReference type="Pfam" id="PF13246">
    <property type="entry name" value="Cation_ATPase"/>
    <property type="match status" value="1"/>
</dbReference>
<keyword evidence="4" id="KW-0597">Phosphoprotein</keyword>
<evidence type="ECO:0000256" key="12">
    <source>
        <dbReference type="ARBA" id="ARBA00048694"/>
    </source>
</evidence>
<evidence type="ECO:0000256" key="10">
    <source>
        <dbReference type="ARBA" id="ARBA00022989"/>
    </source>
</evidence>
<dbReference type="SUPFAM" id="SSF81653">
    <property type="entry name" value="Calcium ATPase, transduction domain A"/>
    <property type="match status" value="1"/>
</dbReference>
<dbReference type="Gene3D" id="3.40.50.1000">
    <property type="entry name" value="HAD superfamily/HAD-like"/>
    <property type="match status" value="1"/>
</dbReference>
<dbReference type="SFLD" id="SFLDS00003">
    <property type="entry name" value="Haloacid_Dehalogenase"/>
    <property type="match status" value="1"/>
</dbReference>
<evidence type="ECO:0000256" key="4">
    <source>
        <dbReference type="ARBA" id="ARBA00022553"/>
    </source>
</evidence>
<dbReference type="InterPro" id="IPR044492">
    <property type="entry name" value="P_typ_ATPase_HD_dom"/>
</dbReference>
<dbReference type="FunFam" id="3.40.50.1000:FF:000001">
    <property type="entry name" value="Phospholipid-transporting ATPase IC"/>
    <property type="match status" value="1"/>
</dbReference>
<feature type="transmembrane region" description="Helical" evidence="13">
    <location>
        <begin position="252"/>
        <end position="270"/>
    </location>
</feature>
<dbReference type="Pfam" id="PF00122">
    <property type="entry name" value="E1-E2_ATPase"/>
    <property type="match status" value="1"/>
</dbReference>
<evidence type="ECO:0000256" key="7">
    <source>
        <dbReference type="ARBA" id="ARBA00022840"/>
    </source>
</evidence>
<feature type="transmembrane region" description="Helical" evidence="13">
    <location>
        <begin position="773"/>
        <end position="793"/>
    </location>
</feature>
<dbReference type="GO" id="GO:0005524">
    <property type="term" value="F:ATP binding"/>
    <property type="evidence" value="ECO:0007669"/>
    <property type="project" value="UniProtKB-KW"/>
</dbReference>
<dbReference type="InterPro" id="IPR001757">
    <property type="entry name" value="P_typ_ATPase"/>
</dbReference>
<evidence type="ECO:0000313" key="16">
    <source>
        <dbReference type="Proteomes" id="UP000257323"/>
    </source>
</evidence>
<dbReference type="FunFam" id="2.70.150.10:FF:000160">
    <property type="entry name" value="Sarcoplasmic/endoplasmic reticulum calcium ATPase 1"/>
    <property type="match status" value="1"/>
</dbReference>
<dbReference type="InterPro" id="IPR018303">
    <property type="entry name" value="ATPase_P-typ_P_site"/>
</dbReference>
<dbReference type="PROSITE" id="PS00154">
    <property type="entry name" value="ATPASE_E1_E2"/>
    <property type="match status" value="1"/>
</dbReference>
<evidence type="ECO:0000259" key="14">
    <source>
        <dbReference type="SMART" id="SM00831"/>
    </source>
</evidence>
<evidence type="ECO:0000256" key="1">
    <source>
        <dbReference type="ARBA" id="ARBA00004651"/>
    </source>
</evidence>
<dbReference type="InterPro" id="IPR036412">
    <property type="entry name" value="HAD-like_sf"/>
</dbReference>
<keyword evidence="5 13" id="KW-0812">Transmembrane</keyword>
<dbReference type="InterPro" id="IPR023299">
    <property type="entry name" value="ATPase_P-typ_cyto_dom_N"/>
</dbReference>
<evidence type="ECO:0000313" key="15">
    <source>
        <dbReference type="EMBL" id="RFT16150.1"/>
    </source>
</evidence>
<dbReference type="InterPro" id="IPR005782">
    <property type="entry name" value="P-type_ATPase_IIA"/>
</dbReference>
<name>A0A3E2BN21_9BACT</name>
<dbReference type="SFLD" id="SFLDF00027">
    <property type="entry name" value="p-type_atpase"/>
    <property type="match status" value="1"/>
</dbReference>
<dbReference type="Pfam" id="PF00689">
    <property type="entry name" value="Cation_ATPase_C"/>
    <property type="match status" value="1"/>
</dbReference>
<dbReference type="SUPFAM" id="SSF81660">
    <property type="entry name" value="Metal cation-transporting ATPase, ATP-binding domain N"/>
    <property type="match status" value="1"/>
</dbReference>
<keyword evidence="3" id="KW-1003">Cell membrane</keyword>
<dbReference type="GO" id="GO:0005886">
    <property type="term" value="C:plasma membrane"/>
    <property type="evidence" value="ECO:0007669"/>
    <property type="project" value="UniProtKB-SubCell"/>
</dbReference>
<evidence type="ECO:0000256" key="11">
    <source>
        <dbReference type="ARBA" id="ARBA00023136"/>
    </source>
</evidence>
<keyword evidence="10 13" id="KW-1133">Transmembrane helix</keyword>
<comment type="catalytic activity">
    <reaction evidence="12">
        <text>Ca(2+)(in) + ATP + H2O = Ca(2+)(out) + ADP + phosphate + H(+)</text>
        <dbReference type="Rhea" id="RHEA:18105"/>
        <dbReference type="ChEBI" id="CHEBI:15377"/>
        <dbReference type="ChEBI" id="CHEBI:15378"/>
        <dbReference type="ChEBI" id="CHEBI:29108"/>
        <dbReference type="ChEBI" id="CHEBI:30616"/>
        <dbReference type="ChEBI" id="CHEBI:43474"/>
        <dbReference type="ChEBI" id="CHEBI:456216"/>
        <dbReference type="EC" id="7.2.2.10"/>
    </reaction>
</comment>
<dbReference type="PANTHER" id="PTHR43294">
    <property type="entry name" value="SODIUM/POTASSIUM-TRANSPORTING ATPASE SUBUNIT ALPHA"/>
    <property type="match status" value="1"/>
</dbReference>
<dbReference type="GO" id="GO:0005388">
    <property type="term" value="F:P-type calcium transporter activity"/>
    <property type="evidence" value="ECO:0007669"/>
    <property type="project" value="UniProtKB-EC"/>
</dbReference>
<keyword evidence="9" id="KW-1278">Translocase</keyword>
<keyword evidence="6" id="KW-0547">Nucleotide-binding</keyword>
<dbReference type="Gene3D" id="2.70.150.10">
    <property type="entry name" value="Calcium-transporting ATPase, cytoplasmic transduction domain A"/>
    <property type="match status" value="1"/>
</dbReference>